<dbReference type="Pfam" id="PF04149">
    <property type="entry name" value="DUF397"/>
    <property type="match status" value="2"/>
</dbReference>
<sequence length="376" mass="41586">MPPRKETDPSASLPCFYGAELRYQREQAGLTLEQLAEGSFCGISLLSKIEHGERRMPLDLAIHCDEVLKTNGFFERHCETVAKARQSGIAEYFADVAEMEQHAATIEDWAPALIPGLLQTESYAREVVRTGKPWLRSADAEDRVHARVARAKLWKRDDHAYYWGVLHESIIHKPLLPPEQMAEQLEHIVEVLRSTQSVVQILLDTAEAAPLMTGYLKVMTFPDAPPLAYTEHVHSGQVIDFPPLVTEYRKSYDLLRAAALPPKASLAMIEEAARGYRMKCSKGIDLTSATWRKSSYSNPDGGDCIEVAEGFIGAASWRKSSYSNPDGANCIEVRDDLPGLVPVRDSKDPHGPALVFPAASWSAFVTAVKGAELQGT</sequence>
<dbReference type="GO" id="GO:0003677">
    <property type="term" value="F:DNA binding"/>
    <property type="evidence" value="ECO:0007669"/>
    <property type="project" value="InterPro"/>
</dbReference>
<accession>A0A1V0TVB1</accession>
<dbReference type="RefSeq" id="WP_083106746.1">
    <property type="nucleotide sequence ID" value="NZ_CP020569.1"/>
</dbReference>
<dbReference type="Proteomes" id="UP000192726">
    <property type="component" value="Chromosome"/>
</dbReference>
<name>A0A1V0TVB1_9ACTN</name>
<dbReference type="PROSITE" id="PS50943">
    <property type="entry name" value="HTH_CROC1"/>
    <property type="match status" value="1"/>
</dbReference>
<organism evidence="2 3">
    <name type="scientific">Streptomyces gilvosporeus</name>
    <dbReference type="NCBI Taxonomy" id="553510"/>
    <lineage>
        <taxon>Bacteria</taxon>
        <taxon>Bacillati</taxon>
        <taxon>Actinomycetota</taxon>
        <taxon>Actinomycetes</taxon>
        <taxon>Kitasatosporales</taxon>
        <taxon>Streptomycetaceae</taxon>
        <taxon>Streptomyces</taxon>
    </lineage>
</organism>
<gene>
    <name evidence="2" type="ORF">B1H19_23365</name>
</gene>
<dbReference type="EMBL" id="CP020569">
    <property type="protein sequence ID" value="ARF56718.1"/>
    <property type="molecule type" value="Genomic_DNA"/>
</dbReference>
<evidence type="ECO:0000259" key="1">
    <source>
        <dbReference type="PROSITE" id="PS50943"/>
    </source>
</evidence>
<dbReference type="Pfam" id="PF13560">
    <property type="entry name" value="HTH_31"/>
    <property type="match status" value="1"/>
</dbReference>
<feature type="domain" description="HTH cro/C1-type" evidence="1">
    <location>
        <begin position="21"/>
        <end position="55"/>
    </location>
</feature>
<dbReference type="InterPro" id="IPR043917">
    <property type="entry name" value="DUF5753"/>
</dbReference>
<dbReference type="KEGG" id="sgv:B1H19_23365"/>
<dbReference type="InterPro" id="IPR007278">
    <property type="entry name" value="DUF397"/>
</dbReference>
<dbReference type="AlphaFoldDB" id="A0A1V0TVB1"/>
<dbReference type="STRING" id="553510.B1H19_23365"/>
<dbReference type="InterPro" id="IPR010982">
    <property type="entry name" value="Lambda_DNA-bd_dom_sf"/>
</dbReference>
<proteinExistence type="predicted"/>
<dbReference type="SUPFAM" id="SSF47413">
    <property type="entry name" value="lambda repressor-like DNA-binding domains"/>
    <property type="match status" value="1"/>
</dbReference>
<dbReference type="InterPro" id="IPR001387">
    <property type="entry name" value="Cro/C1-type_HTH"/>
</dbReference>
<keyword evidence="3" id="KW-1185">Reference proteome</keyword>
<protein>
    <recommendedName>
        <fullName evidence="1">HTH cro/C1-type domain-containing protein</fullName>
    </recommendedName>
</protein>
<dbReference type="CDD" id="cd00093">
    <property type="entry name" value="HTH_XRE"/>
    <property type="match status" value="1"/>
</dbReference>
<dbReference type="Pfam" id="PF19054">
    <property type="entry name" value="DUF5753"/>
    <property type="match status" value="1"/>
</dbReference>
<dbReference type="Gene3D" id="1.10.260.40">
    <property type="entry name" value="lambda repressor-like DNA-binding domains"/>
    <property type="match status" value="1"/>
</dbReference>
<dbReference type="OrthoDB" id="2897536at2"/>
<evidence type="ECO:0000313" key="2">
    <source>
        <dbReference type="EMBL" id="ARF56718.1"/>
    </source>
</evidence>
<reference evidence="2 3" key="1">
    <citation type="submission" date="2017-04" db="EMBL/GenBank/DDBJ databases">
        <title>Complete Genome Sequence of Streptomyces gilvosporeus F607, a Capable Producer of Natamycin.</title>
        <authorList>
            <person name="Zong G."/>
            <person name="Zhong C."/>
            <person name="Fu J."/>
            <person name="Qin R."/>
            <person name="Cao G."/>
        </authorList>
    </citation>
    <scope>NUCLEOTIDE SEQUENCE [LARGE SCALE GENOMIC DNA]</scope>
    <source>
        <strain evidence="2 3">F607</strain>
    </source>
</reference>
<evidence type="ECO:0000313" key="3">
    <source>
        <dbReference type="Proteomes" id="UP000192726"/>
    </source>
</evidence>
<dbReference type="SMART" id="SM00530">
    <property type="entry name" value="HTH_XRE"/>
    <property type="match status" value="1"/>
</dbReference>